<proteinExistence type="predicted"/>
<accession>A0A2Z6RVR1</accession>
<dbReference type="AlphaFoldDB" id="A0A2Z6RVR1"/>
<dbReference type="Proteomes" id="UP000247702">
    <property type="component" value="Unassembled WGS sequence"/>
</dbReference>
<gene>
    <name evidence="2" type="ORF">RCL2_002393000</name>
    <name evidence="1" type="ORF">RclHR1_03900009</name>
</gene>
<evidence type="ECO:0000313" key="2">
    <source>
        <dbReference type="EMBL" id="GES97336.1"/>
    </source>
</evidence>
<dbReference type="EMBL" id="BLAL01000257">
    <property type="protein sequence ID" value="GES97336.1"/>
    <property type="molecule type" value="Genomic_DNA"/>
</dbReference>
<reference evidence="2" key="2">
    <citation type="submission" date="2019-10" db="EMBL/GenBank/DDBJ databases">
        <title>Conservation and host-specific expression of non-tandemly repeated heterogenous ribosome RNA gene in arbuscular mycorrhizal fungi.</title>
        <authorList>
            <person name="Maeda T."/>
            <person name="Kobayashi Y."/>
            <person name="Nakagawa T."/>
            <person name="Ezawa T."/>
            <person name="Yamaguchi K."/>
            <person name="Bino T."/>
            <person name="Nishimoto Y."/>
            <person name="Shigenobu S."/>
            <person name="Kawaguchi M."/>
        </authorList>
    </citation>
    <scope>NUCLEOTIDE SEQUENCE</scope>
    <source>
        <strain evidence="2">HR1</strain>
    </source>
</reference>
<dbReference type="Proteomes" id="UP000615446">
    <property type="component" value="Unassembled WGS sequence"/>
</dbReference>
<reference evidence="1 3" key="1">
    <citation type="submission" date="2017-11" db="EMBL/GenBank/DDBJ databases">
        <title>The genome of Rhizophagus clarus HR1 reveals common genetic basis of auxotrophy among arbuscular mycorrhizal fungi.</title>
        <authorList>
            <person name="Kobayashi Y."/>
        </authorList>
    </citation>
    <scope>NUCLEOTIDE SEQUENCE [LARGE SCALE GENOMIC DNA]</scope>
    <source>
        <strain evidence="1 3">HR1</strain>
    </source>
</reference>
<protein>
    <submittedName>
        <fullName evidence="1">Uncharacterized protein</fullName>
    </submittedName>
</protein>
<comment type="caution">
    <text evidence="1">The sequence shown here is derived from an EMBL/GenBank/DDBJ whole genome shotgun (WGS) entry which is preliminary data.</text>
</comment>
<evidence type="ECO:0000313" key="1">
    <source>
        <dbReference type="EMBL" id="GBC00592.1"/>
    </source>
</evidence>
<name>A0A2Z6RVR1_9GLOM</name>
<dbReference type="EMBL" id="BEXD01003224">
    <property type="protein sequence ID" value="GBC00592.1"/>
    <property type="molecule type" value="Genomic_DNA"/>
</dbReference>
<evidence type="ECO:0000313" key="3">
    <source>
        <dbReference type="Proteomes" id="UP000247702"/>
    </source>
</evidence>
<keyword evidence="3" id="KW-1185">Reference proteome</keyword>
<sequence>MGTLIPDSNEAMRNEYISSILHAAINIVGRTTSKEIGMFFQLQVMGDENGGRVDYAIMSLEELICVQNVIRCESANSSMYLPSNMPYKLTRKNVRRVLLLGL</sequence>
<organism evidence="1 3">
    <name type="scientific">Rhizophagus clarus</name>
    <dbReference type="NCBI Taxonomy" id="94130"/>
    <lineage>
        <taxon>Eukaryota</taxon>
        <taxon>Fungi</taxon>
        <taxon>Fungi incertae sedis</taxon>
        <taxon>Mucoromycota</taxon>
        <taxon>Glomeromycotina</taxon>
        <taxon>Glomeromycetes</taxon>
        <taxon>Glomerales</taxon>
        <taxon>Glomeraceae</taxon>
        <taxon>Rhizophagus</taxon>
    </lineage>
</organism>